<name>A0A2P2QKQ5_RHIMU</name>
<accession>A0A2P2QKQ5</accession>
<dbReference type="EMBL" id="GGEC01087087">
    <property type="protein sequence ID" value="MBX67571.1"/>
    <property type="molecule type" value="Transcribed_RNA"/>
</dbReference>
<organism evidence="1">
    <name type="scientific">Rhizophora mucronata</name>
    <name type="common">Asiatic mangrove</name>
    <dbReference type="NCBI Taxonomy" id="61149"/>
    <lineage>
        <taxon>Eukaryota</taxon>
        <taxon>Viridiplantae</taxon>
        <taxon>Streptophyta</taxon>
        <taxon>Embryophyta</taxon>
        <taxon>Tracheophyta</taxon>
        <taxon>Spermatophyta</taxon>
        <taxon>Magnoliopsida</taxon>
        <taxon>eudicotyledons</taxon>
        <taxon>Gunneridae</taxon>
        <taxon>Pentapetalae</taxon>
        <taxon>rosids</taxon>
        <taxon>fabids</taxon>
        <taxon>Malpighiales</taxon>
        <taxon>Rhizophoraceae</taxon>
        <taxon>Rhizophora</taxon>
    </lineage>
</organism>
<protein>
    <submittedName>
        <fullName evidence="1">Uncharacterized protein</fullName>
    </submittedName>
</protein>
<reference evidence="1" key="1">
    <citation type="submission" date="2018-02" db="EMBL/GenBank/DDBJ databases">
        <title>Rhizophora mucronata_Transcriptome.</title>
        <authorList>
            <person name="Meera S.P."/>
            <person name="Sreeshan A."/>
            <person name="Augustine A."/>
        </authorList>
    </citation>
    <scope>NUCLEOTIDE SEQUENCE</scope>
    <source>
        <tissue evidence="1">Leaf</tissue>
    </source>
</reference>
<evidence type="ECO:0000313" key="1">
    <source>
        <dbReference type="EMBL" id="MBX67571.1"/>
    </source>
</evidence>
<sequence>MACQGFSGI</sequence>
<proteinExistence type="predicted"/>